<accession>A0A0C9V8R7</accession>
<organism evidence="1 2">
    <name type="scientific">Sphaerobolus stellatus (strain SS14)</name>
    <dbReference type="NCBI Taxonomy" id="990650"/>
    <lineage>
        <taxon>Eukaryota</taxon>
        <taxon>Fungi</taxon>
        <taxon>Dikarya</taxon>
        <taxon>Basidiomycota</taxon>
        <taxon>Agaricomycotina</taxon>
        <taxon>Agaricomycetes</taxon>
        <taxon>Phallomycetidae</taxon>
        <taxon>Geastrales</taxon>
        <taxon>Sphaerobolaceae</taxon>
        <taxon>Sphaerobolus</taxon>
    </lineage>
</organism>
<reference evidence="1 2" key="1">
    <citation type="submission" date="2014-06" db="EMBL/GenBank/DDBJ databases">
        <title>Evolutionary Origins and Diversification of the Mycorrhizal Mutualists.</title>
        <authorList>
            <consortium name="DOE Joint Genome Institute"/>
            <consortium name="Mycorrhizal Genomics Consortium"/>
            <person name="Kohler A."/>
            <person name="Kuo A."/>
            <person name="Nagy L.G."/>
            <person name="Floudas D."/>
            <person name="Copeland A."/>
            <person name="Barry K.W."/>
            <person name="Cichocki N."/>
            <person name="Veneault-Fourrey C."/>
            <person name="LaButti K."/>
            <person name="Lindquist E.A."/>
            <person name="Lipzen A."/>
            <person name="Lundell T."/>
            <person name="Morin E."/>
            <person name="Murat C."/>
            <person name="Riley R."/>
            <person name="Ohm R."/>
            <person name="Sun H."/>
            <person name="Tunlid A."/>
            <person name="Henrissat B."/>
            <person name="Grigoriev I.V."/>
            <person name="Hibbett D.S."/>
            <person name="Martin F."/>
        </authorList>
    </citation>
    <scope>NUCLEOTIDE SEQUENCE [LARGE SCALE GENOMIC DNA]</scope>
    <source>
        <strain evidence="1 2">SS14</strain>
    </source>
</reference>
<proteinExistence type="predicted"/>
<dbReference type="Proteomes" id="UP000054279">
    <property type="component" value="Unassembled WGS sequence"/>
</dbReference>
<dbReference type="EMBL" id="KN837165">
    <property type="protein sequence ID" value="KIJ37897.1"/>
    <property type="molecule type" value="Genomic_DNA"/>
</dbReference>
<name>A0A0C9V8R7_SPHS4</name>
<protein>
    <submittedName>
        <fullName evidence="1">Uncharacterized protein</fullName>
    </submittedName>
</protein>
<gene>
    <name evidence="1" type="ORF">M422DRAFT_259513</name>
</gene>
<evidence type="ECO:0000313" key="1">
    <source>
        <dbReference type="EMBL" id="KIJ37897.1"/>
    </source>
</evidence>
<evidence type="ECO:0000313" key="2">
    <source>
        <dbReference type="Proteomes" id="UP000054279"/>
    </source>
</evidence>
<keyword evidence="2" id="KW-1185">Reference proteome</keyword>
<dbReference type="HOGENOM" id="CLU_1058341_0_0_1"/>
<dbReference type="AlphaFoldDB" id="A0A0C9V8R7"/>
<sequence>MKGNSNFGATLSTNYCRRKHEKLQPTFSRCILSPSDSHCKDPEALSFRSYSRNITAGAVPRQVKFIPLRPRSAPYITVVPGILTGENLGNRNALADKEVVRDDFSLSVSCPLLHHAPLDHATTMVIMSVTLYTVGQPHSDVSIPLVFQFSTQAWKMGVEHCHLTKTYAVQSPLNDIHVDFRSETSIPPPDPRYLAIHAAFAKVFKAAGADEYINKYFWDHDQMGVFASDGSTDVSPCYRNFTKLYTIHEYVIYFIKSIPLQNL</sequence>